<dbReference type="GO" id="GO:0120010">
    <property type="term" value="P:intermembrane phospholipid transfer"/>
    <property type="evidence" value="ECO:0007669"/>
    <property type="project" value="TreeGrafter"/>
</dbReference>
<organism evidence="4 5">
    <name type="scientific">Lamprobacter modestohalophilus</name>
    <dbReference type="NCBI Taxonomy" id="1064514"/>
    <lineage>
        <taxon>Bacteria</taxon>
        <taxon>Pseudomonadati</taxon>
        <taxon>Pseudomonadota</taxon>
        <taxon>Gammaproteobacteria</taxon>
        <taxon>Chromatiales</taxon>
        <taxon>Chromatiaceae</taxon>
        <taxon>Lamprobacter</taxon>
    </lineage>
</organism>
<feature type="chain" id="PRO_5040813678" evidence="3">
    <location>
        <begin position="22"/>
        <end position="250"/>
    </location>
</feature>
<evidence type="ECO:0000256" key="3">
    <source>
        <dbReference type="SAM" id="SignalP"/>
    </source>
</evidence>
<evidence type="ECO:0000256" key="1">
    <source>
        <dbReference type="ARBA" id="ARBA00010634"/>
    </source>
</evidence>
<dbReference type="PANTHER" id="PTHR30035:SF3">
    <property type="entry name" value="INTERMEMBRANE PHOSPHOLIPID TRANSPORT SYSTEM LIPOPROTEIN MLAA"/>
    <property type="match status" value="1"/>
</dbReference>
<evidence type="ECO:0000313" key="5">
    <source>
        <dbReference type="Proteomes" id="UP001138768"/>
    </source>
</evidence>
<protein>
    <submittedName>
        <fullName evidence="4">ABC transporter</fullName>
    </submittedName>
</protein>
<comment type="caution">
    <text evidence="4">The sequence shown here is derived from an EMBL/GenBank/DDBJ whole genome shotgun (WGS) entry which is preliminary data.</text>
</comment>
<dbReference type="PROSITE" id="PS51257">
    <property type="entry name" value="PROKAR_LIPOPROTEIN"/>
    <property type="match status" value="1"/>
</dbReference>
<sequence>MHRVRLLRPLFLALLAASLVGGCSSIPKEQRDPRDPWQPYNRAMFKFNTDFDNAFFKPVAQGYQAIIPEPVNHGITNFFNNIADVTSAVNNALQFKLSRAGSDVGRVVVNTTVGLVGFIDVATNVGIPSYKEDFGQTLGYWGIGDGPYFVMPILGPSSVRDTVGFAGDVVIDPFFSLEADEIYWGFVVVRAIDVRAGLLAAGDLMDEAALDRYVFVRDAYLQRRRNLVHDGNPPEDQDYDLFWDEDLIDE</sequence>
<dbReference type="RefSeq" id="WP_200237129.1">
    <property type="nucleotide sequence ID" value="NZ_NRRY01000002.1"/>
</dbReference>
<dbReference type="Pfam" id="PF04333">
    <property type="entry name" value="MlaA"/>
    <property type="match status" value="1"/>
</dbReference>
<accession>A0A9X1B311</accession>
<proteinExistence type="inferred from homology"/>
<dbReference type="AlphaFoldDB" id="A0A9X1B311"/>
<evidence type="ECO:0000313" key="4">
    <source>
        <dbReference type="EMBL" id="MBK1617102.1"/>
    </source>
</evidence>
<dbReference type="EMBL" id="NRRY01000002">
    <property type="protein sequence ID" value="MBK1617102.1"/>
    <property type="molecule type" value="Genomic_DNA"/>
</dbReference>
<reference evidence="4 5" key="1">
    <citation type="journal article" date="2020" name="Microorganisms">
        <title>Osmotic Adaptation and Compatible Solute Biosynthesis of Phototrophic Bacteria as Revealed from Genome Analyses.</title>
        <authorList>
            <person name="Imhoff J.F."/>
            <person name="Rahn T."/>
            <person name="Kunzel S."/>
            <person name="Keller A."/>
            <person name="Neulinger S.C."/>
        </authorList>
    </citation>
    <scope>NUCLEOTIDE SEQUENCE [LARGE SCALE GENOMIC DNA]</scope>
    <source>
        <strain evidence="4 5">DSM 25653</strain>
    </source>
</reference>
<dbReference type="PRINTS" id="PR01805">
    <property type="entry name" value="VACJLIPOPROT"/>
</dbReference>
<keyword evidence="2 3" id="KW-0732">Signal</keyword>
<dbReference type="GO" id="GO:0016020">
    <property type="term" value="C:membrane"/>
    <property type="evidence" value="ECO:0007669"/>
    <property type="project" value="InterPro"/>
</dbReference>
<dbReference type="Proteomes" id="UP001138768">
    <property type="component" value="Unassembled WGS sequence"/>
</dbReference>
<comment type="similarity">
    <text evidence="1">Belongs to the MlaA family.</text>
</comment>
<dbReference type="InterPro" id="IPR007428">
    <property type="entry name" value="MlaA"/>
</dbReference>
<evidence type="ECO:0000256" key="2">
    <source>
        <dbReference type="ARBA" id="ARBA00022729"/>
    </source>
</evidence>
<keyword evidence="5" id="KW-1185">Reference proteome</keyword>
<name>A0A9X1B311_9GAMM</name>
<dbReference type="PANTHER" id="PTHR30035">
    <property type="entry name" value="LIPOPROTEIN VACJ-RELATED"/>
    <property type="match status" value="1"/>
</dbReference>
<gene>
    <name evidence="4" type="ORF">CKO42_01280</name>
</gene>
<feature type="signal peptide" evidence="3">
    <location>
        <begin position="1"/>
        <end position="21"/>
    </location>
</feature>